<evidence type="ECO:0000313" key="3">
    <source>
        <dbReference type="Proteomes" id="UP000008022"/>
    </source>
</evidence>
<keyword evidence="3" id="KW-1185">Reference proteome</keyword>
<reference evidence="3" key="1">
    <citation type="submission" date="2013-06" db="EMBL/GenBank/DDBJ databases">
        <authorList>
            <person name="Zhao Q."/>
        </authorList>
    </citation>
    <scope>NUCLEOTIDE SEQUENCE</scope>
    <source>
        <strain evidence="3">cv. W1943</strain>
    </source>
</reference>
<evidence type="ECO:0000256" key="1">
    <source>
        <dbReference type="SAM" id="MobiDB-lite"/>
    </source>
</evidence>
<dbReference type="HOGENOM" id="CLU_1534961_0_0_1"/>
<dbReference type="Gramene" id="ORUFI08G19260.1">
    <property type="protein sequence ID" value="ORUFI08G19260.1"/>
    <property type="gene ID" value="ORUFI08G19260"/>
</dbReference>
<feature type="region of interest" description="Disordered" evidence="1">
    <location>
        <begin position="1"/>
        <end position="34"/>
    </location>
</feature>
<accession>A0A0E0QJY8</accession>
<reference evidence="2" key="2">
    <citation type="submission" date="2015-06" db="UniProtKB">
        <authorList>
            <consortium name="EnsemblPlants"/>
        </authorList>
    </citation>
    <scope>IDENTIFICATION</scope>
</reference>
<name>A0A0E0QJY8_ORYRU</name>
<dbReference type="Proteomes" id="UP000008022">
    <property type="component" value="Unassembled WGS sequence"/>
</dbReference>
<feature type="compositionally biased region" description="Gly residues" evidence="1">
    <location>
        <begin position="8"/>
        <end position="26"/>
    </location>
</feature>
<protein>
    <submittedName>
        <fullName evidence="2">Uncharacterized protein</fullName>
    </submittedName>
</protein>
<sequence length="181" mass="19332">MTRRSGYNGPGSGDRAGTVGSSGGGATTAQRRRGGAVVVELELGRLDPTGEGRRQGVAVVLGLWQVDPAGDERASCQRPLALSLAPAYPLAARWRHLALSPPAHSLGSPPSPLLFPAHALPRPATITSPFLRKWRRGEDRTDGWVPHAIGSNEQGQKGYFVLQLTSLHALNRIGSDRIFNF</sequence>
<proteinExistence type="predicted"/>
<organism evidence="2 3">
    <name type="scientific">Oryza rufipogon</name>
    <name type="common">Brownbeard rice</name>
    <name type="synonym">Asian wild rice</name>
    <dbReference type="NCBI Taxonomy" id="4529"/>
    <lineage>
        <taxon>Eukaryota</taxon>
        <taxon>Viridiplantae</taxon>
        <taxon>Streptophyta</taxon>
        <taxon>Embryophyta</taxon>
        <taxon>Tracheophyta</taxon>
        <taxon>Spermatophyta</taxon>
        <taxon>Magnoliopsida</taxon>
        <taxon>Liliopsida</taxon>
        <taxon>Poales</taxon>
        <taxon>Poaceae</taxon>
        <taxon>BOP clade</taxon>
        <taxon>Oryzoideae</taxon>
        <taxon>Oryzeae</taxon>
        <taxon>Oryzinae</taxon>
        <taxon>Oryza</taxon>
    </lineage>
</organism>
<dbReference type="OMA" id="WVPHAIG"/>
<dbReference type="AlphaFoldDB" id="A0A0E0QJY8"/>
<dbReference type="EnsemblPlants" id="ORUFI08G19260.1">
    <property type="protein sequence ID" value="ORUFI08G19260.1"/>
    <property type="gene ID" value="ORUFI08G19260"/>
</dbReference>
<evidence type="ECO:0000313" key="2">
    <source>
        <dbReference type="EnsemblPlants" id="ORUFI08G19260.1"/>
    </source>
</evidence>